<dbReference type="EMBL" id="CP043494">
    <property type="protein sequence ID" value="WNG46050.1"/>
    <property type="molecule type" value="Genomic_DNA"/>
</dbReference>
<dbReference type="RefSeq" id="WP_395822110.1">
    <property type="nucleotide sequence ID" value="NZ_CP043494.1"/>
</dbReference>
<evidence type="ECO:0000313" key="1">
    <source>
        <dbReference type="EMBL" id="WNG46050.1"/>
    </source>
</evidence>
<evidence type="ECO:0000313" key="2">
    <source>
        <dbReference type="Proteomes" id="UP001611383"/>
    </source>
</evidence>
<keyword evidence="2" id="KW-1185">Reference proteome</keyword>
<name>A0ABY9WUA6_9BACT</name>
<dbReference type="InterPro" id="IPR036280">
    <property type="entry name" value="Multihaem_cyt_sf"/>
</dbReference>
<sequence>MPPSLTLWASVLVLMSAAGCSKRQPEPTARLSELLPQVGPNELRSPEAFGVIADRADRSRALFLEASRVLLHPRCANCHPDGDSPYQNTGLQPHYPPVVRGPEDRGVVGMECTSCHQDRNVELARVPGAPNWHLAPRSMAWVGKSPRAICEQLKDPSRNGGKSLEQIVEHNAHDELVGWGWAPGSGREPAPGTQKSFGAIVAAWVETGAECPSEEARP</sequence>
<dbReference type="SUPFAM" id="SSF48695">
    <property type="entry name" value="Multiheme cytochromes"/>
    <property type="match status" value="1"/>
</dbReference>
<protein>
    <submittedName>
        <fullName evidence="1">Isoquinoline 1-oxidoreductase subunit</fullName>
    </submittedName>
</protein>
<gene>
    <name evidence="1" type="ORF">F0U60_19485</name>
</gene>
<accession>A0ABY9WUA6</accession>
<reference evidence="1 2" key="1">
    <citation type="submission" date="2019-08" db="EMBL/GenBank/DDBJ databases">
        <title>Archangium and Cystobacter genomes.</title>
        <authorList>
            <person name="Chen I.-C.K."/>
            <person name="Wielgoss S."/>
        </authorList>
    </citation>
    <scope>NUCLEOTIDE SEQUENCE [LARGE SCALE GENOMIC DNA]</scope>
    <source>
        <strain evidence="1 2">Cbm 6</strain>
    </source>
</reference>
<proteinExistence type="predicted"/>
<dbReference type="Proteomes" id="UP001611383">
    <property type="component" value="Chromosome"/>
</dbReference>
<organism evidence="1 2">
    <name type="scientific">Archangium minus</name>
    <dbReference type="NCBI Taxonomy" id="83450"/>
    <lineage>
        <taxon>Bacteria</taxon>
        <taxon>Pseudomonadati</taxon>
        <taxon>Myxococcota</taxon>
        <taxon>Myxococcia</taxon>
        <taxon>Myxococcales</taxon>
        <taxon>Cystobacterineae</taxon>
        <taxon>Archangiaceae</taxon>
        <taxon>Archangium</taxon>
    </lineage>
</organism>